<evidence type="ECO:0000256" key="1">
    <source>
        <dbReference type="SAM" id="MobiDB-lite"/>
    </source>
</evidence>
<dbReference type="Proteomes" id="UP001168990">
    <property type="component" value="Unassembled WGS sequence"/>
</dbReference>
<dbReference type="AlphaFoldDB" id="A0AA39FWF2"/>
<evidence type="ECO:0000313" key="3">
    <source>
        <dbReference type="Proteomes" id="UP001168990"/>
    </source>
</evidence>
<keyword evidence="3" id="KW-1185">Reference proteome</keyword>
<reference evidence="2" key="2">
    <citation type="submission" date="2023-03" db="EMBL/GenBank/DDBJ databases">
        <authorList>
            <person name="Inwood S.N."/>
            <person name="Skelly J.G."/>
            <person name="Guhlin J."/>
            <person name="Harrop T.W.R."/>
            <person name="Goldson S.G."/>
            <person name="Dearden P.K."/>
        </authorList>
    </citation>
    <scope>NUCLEOTIDE SEQUENCE</scope>
    <source>
        <strain evidence="2">Irish</strain>
        <tissue evidence="2">Whole body</tissue>
    </source>
</reference>
<proteinExistence type="predicted"/>
<organism evidence="2 3">
    <name type="scientific">Microctonus aethiopoides</name>
    <dbReference type="NCBI Taxonomy" id="144406"/>
    <lineage>
        <taxon>Eukaryota</taxon>
        <taxon>Metazoa</taxon>
        <taxon>Ecdysozoa</taxon>
        <taxon>Arthropoda</taxon>
        <taxon>Hexapoda</taxon>
        <taxon>Insecta</taxon>
        <taxon>Pterygota</taxon>
        <taxon>Neoptera</taxon>
        <taxon>Endopterygota</taxon>
        <taxon>Hymenoptera</taxon>
        <taxon>Apocrita</taxon>
        <taxon>Ichneumonoidea</taxon>
        <taxon>Braconidae</taxon>
        <taxon>Euphorinae</taxon>
        <taxon>Microctonus</taxon>
    </lineage>
</organism>
<comment type="caution">
    <text evidence="2">The sequence shown here is derived from an EMBL/GenBank/DDBJ whole genome shotgun (WGS) entry which is preliminary data.</text>
</comment>
<protein>
    <submittedName>
        <fullName evidence="2">Uncharacterized protein</fullName>
    </submittedName>
</protein>
<reference evidence="2" key="1">
    <citation type="journal article" date="2023" name="bioRxiv">
        <title>Scaffold-level genome assemblies of two parasitoid biocontrol wasps reveal the parthenogenesis mechanism and an associated novel virus.</title>
        <authorList>
            <person name="Inwood S."/>
            <person name="Skelly J."/>
            <person name="Guhlin J."/>
            <person name="Harrop T."/>
            <person name="Goldson S."/>
            <person name="Dearden P."/>
        </authorList>
    </citation>
    <scope>NUCLEOTIDE SEQUENCE</scope>
    <source>
        <strain evidence="2">Irish</strain>
        <tissue evidence="2">Whole body</tissue>
    </source>
</reference>
<evidence type="ECO:0000313" key="2">
    <source>
        <dbReference type="EMBL" id="KAK0177112.1"/>
    </source>
</evidence>
<feature type="compositionally biased region" description="Polar residues" evidence="1">
    <location>
        <begin position="84"/>
        <end position="99"/>
    </location>
</feature>
<gene>
    <name evidence="2" type="ORF">PV328_001191</name>
</gene>
<name>A0AA39FWF2_9HYME</name>
<accession>A0AA39FWF2</accession>
<feature type="compositionally biased region" description="Acidic residues" evidence="1">
    <location>
        <begin position="18"/>
        <end position="36"/>
    </location>
</feature>
<feature type="region of interest" description="Disordered" evidence="1">
    <location>
        <begin position="1"/>
        <end position="99"/>
    </location>
</feature>
<dbReference type="EMBL" id="JAQQBS010000001">
    <property type="protein sequence ID" value="KAK0177112.1"/>
    <property type="molecule type" value="Genomic_DNA"/>
</dbReference>
<feature type="compositionally biased region" description="Basic and acidic residues" evidence="1">
    <location>
        <begin position="1"/>
        <end position="17"/>
    </location>
</feature>
<feature type="compositionally biased region" description="Acidic residues" evidence="1">
    <location>
        <begin position="69"/>
        <end position="83"/>
    </location>
</feature>
<sequence>MMEEISRADFLRVSEAEKGEDDAESSDLSDGEDDDWFPSGVASHDPRYVEASDNEDYADEKAAENEGSANDDDCQEEDDDDEIAQSNKHLTSEWQRISS</sequence>